<dbReference type="SUPFAM" id="SSF55008">
    <property type="entry name" value="HMA, heavy metal-associated domain"/>
    <property type="match status" value="1"/>
</dbReference>
<dbReference type="Pfam" id="PF00403">
    <property type="entry name" value="HMA"/>
    <property type="match status" value="1"/>
</dbReference>
<accession>A0AAD8KBR8</accession>
<dbReference type="PROSITE" id="PS50846">
    <property type="entry name" value="HMA_2"/>
    <property type="match status" value="1"/>
</dbReference>
<dbReference type="SUPFAM" id="SSF52058">
    <property type="entry name" value="L domain-like"/>
    <property type="match status" value="1"/>
</dbReference>
<dbReference type="GO" id="GO:0009626">
    <property type="term" value="P:plant-type hypersensitive response"/>
    <property type="evidence" value="ECO:0007669"/>
    <property type="project" value="UniProtKB-KW"/>
</dbReference>
<dbReference type="Gene3D" id="3.40.50.300">
    <property type="entry name" value="P-loop containing nucleotide triphosphate hydrolases"/>
    <property type="match status" value="1"/>
</dbReference>
<dbReference type="InterPro" id="IPR002182">
    <property type="entry name" value="NB-ARC"/>
</dbReference>
<dbReference type="Gene3D" id="3.30.70.100">
    <property type="match status" value="1"/>
</dbReference>
<organism evidence="3 4">
    <name type="scientific">Tagetes erecta</name>
    <name type="common">African marigold</name>
    <dbReference type="NCBI Taxonomy" id="13708"/>
    <lineage>
        <taxon>Eukaryota</taxon>
        <taxon>Viridiplantae</taxon>
        <taxon>Streptophyta</taxon>
        <taxon>Embryophyta</taxon>
        <taxon>Tracheophyta</taxon>
        <taxon>Spermatophyta</taxon>
        <taxon>Magnoliopsida</taxon>
        <taxon>eudicotyledons</taxon>
        <taxon>Gunneridae</taxon>
        <taxon>Pentapetalae</taxon>
        <taxon>asterids</taxon>
        <taxon>campanulids</taxon>
        <taxon>Asterales</taxon>
        <taxon>Asteraceae</taxon>
        <taxon>Asteroideae</taxon>
        <taxon>Heliantheae alliance</taxon>
        <taxon>Tageteae</taxon>
        <taxon>Tagetes</taxon>
    </lineage>
</organism>
<dbReference type="InterPro" id="IPR056845">
    <property type="entry name" value="LRR_Zer-1"/>
</dbReference>
<evidence type="ECO:0000259" key="2">
    <source>
        <dbReference type="PROSITE" id="PS50846"/>
    </source>
</evidence>
<evidence type="ECO:0000256" key="1">
    <source>
        <dbReference type="ARBA" id="ARBA00004170"/>
    </source>
</evidence>
<dbReference type="Proteomes" id="UP001229421">
    <property type="component" value="Unassembled WGS sequence"/>
</dbReference>
<sequence>MNRWKTALTEIANLTGEKLSGSETEFITKLVKIIKCELDLKQLSTPEHIIGMEARVEAINRWLINDHCSAIAICGMGGSGKTTLAKHIYNINRQHFESSSFIKVTGTQPHGLLGLQKQLLNDGSDTIEGLALDMRRVEQGDILETPALKTNSVAKMEKLKWLLLKYVEFVGSYENFPNLVWLGWHGCPLQTLPLGLLTSSLVTLDMSYGQLQSFEAPTVLNSLKTLNLKGCEKLVDVCKLNQLPELEKLILCNCSNLTHLCKSISDLKRLEILDLTGCAKLWKHVNQPAETTIIPLLSLPKSLERLDLTSCNLEFKNDVCVPFHTQSPFLLDLSCNPFTRLSDNIDFTMIRELTLYSCPNVKSLPCLPSTLVMLFIDWCTSLERVTFQSGRFSLKALGYECCFKLSEIQGLFKLVPVADIDEADLGQMQWIKAYQHQKVDLVGDDITKGRIWNIQMLYEYGIKSTYLSDTAYQSMPAYNYTSPSDFISFRVPSRDHKNMARIQGLHVSCLYGSKDANIPFLYVKISNKTKGLTWVYNPLVYCKPRVNETVVWLSYWPIGNILDSGDEVHVRIIVEPEMMIVSGCGASLQYMDGEVFRENNIIQDEEVIGGDLSEFDVATQSYYLCRRDIFNVNTLKGLKNMFDDDVHYPDSQRWKKTHQLDQYLTLRNYVNASLKTIELRVGLTSESEIDKIEKAISSLAGVESVTAHNEMGKLTVSGHFDPIEVATCVREFDNEVEILSVTHLHPPLIKMYVRSKVITRIN</sequence>
<dbReference type="AlphaFoldDB" id="A0AAD8KBR8"/>
<comment type="caution">
    <text evidence="3">The sequence shown here is derived from an EMBL/GenBank/DDBJ whole genome shotgun (WGS) entry which is preliminary data.</text>
</comment>
<dbReference type="Gene3D" id="3.80.10.10">
    <property type="entry name" value="Ribonuclease Inhibitor"/>
    <property type="match status" value="1"/>
</dbReference>
<evidence type="ECO:0000313" key="3">
    <source>
        <dbReference type="EMBL" id="KAK1418476.1"/>
    </source>
</evidence>
<feature type="domain" description="HMA" evidence="2">
    <location>
        <begin position="674"/>
        <end position="737"/>
    </location>
</feature>
<dbReference type="SUPFAM" id="SSF52540">
    <property type="entry name" value="P-loop containing nucleoside triphosphate hydrolases"/>
    <property type="match status" value="1"/>
</dbReference>
<name>A0AAD8KBR8_TARER</name>
<dbReference type="GO" id="GO:0016020">
    <property type="term" value="C:membrane"/>
    <property type="evidence" value="ECO:0007669"/>
    <property type="project" value="UniProtKB-SubCell"/>
</dbReference>
<dbReference type="InterPro" id="IPR036163">
    <property type="entry name" value="HMA_dom_sf"/>
</dbReference>
<dbReference type="PANTHER" id="PTHR11017">
    <property type="entry name" value="LEUCINE-RICH REPEAT-CONTAINING PROTEIN"/>
    <property type="match status" value="1"/>
</dbReference>
<reference evidence="3" key="1">
    <citation type="journal article" date="2023" name="bioRxiv">
        <title>Improved chromosome-level genome assembly for marigold (Tagetes erecta).</title>
        <authorList>
            <person name="Jiang F."/>
            <person name="Yuan L."/>
            <person name="Wang S."/>
            <person name="Wang H."/>
            <person name="Xu D."/>
            <person name="Wang A."/>
            <person name="Fan W."/>
        </authorList>
    </citation>
    <scope>NUCLEOTIDE SEQUENCE</scope>
    <source>
        <strain evidence="3">WSJ</strain>
        <tissue evidence="3">Leaf</tissue>
    </source>
</reference>
<dbReference type="InterPro" id="IPR032675">
    <property type="entry name" value="LRR_dom_sf"/>
</dbReference>
<dbReference type="InterPro" id="IPR027417">
    <property type="entry name" value="P-loop_NTPase"/>
</dbReference>
<dbReference type="Pfam" id="PF25013">
    <property type="entry name" value="LRR_Zer-1"/>
    <property type="match status" value="1"/>
</dbReference>
<evidence type="ECO:0000313" key="4">
    <source>
        <dbReference type="Proteomes" id="UP001229421"/>
    </source>
</evidence>
<dbReference type="EMBL" id="JAUHHV010000007">
    <property type="protein sequence ID" value="KAK1418476.1"/>
    <property type="molecule type" value="Genomic_DNA"/>
</dbReference>
<keyword evidence="4" id="KW-1185">Reference proteome</keyword>
<protein>
    <recommendedName>
        <fullName evidence="2">HMA domain-containing protein</fullName>
    </recommendedName>
</protein>
<proteinExistence type="predicted"/>
<comment type="subcellular location">
    <subcellularLocation>
        <location evidence="1">Membrane</location>
        <topology evidence="1">Peripheral membrane protein</topology>
    </subcellularLocation>
</comment>
<dbReference type="GO" id="GO:0043531">
    <property type="term" value="F:ADP binding"/>
    <property type="evidence" value="ECO:0007669"/>
    <property type="project" value="InterPro"/>
</dbReference>
<dbReference type="InterPro" id="IPR044974">
    <property type="entry name" value="Disease_R_plants"/>
</dbReference>
<dbReference type="Pfam" id="PF00931">
    <property type="entry name" value="NB-ARC"/>
    <property type="match status" value="1"/>
</dbReference>
<dbReference type="GO" id="GO:0046872">
    <property type="term" value="F:metal ion binding"/>
    <property type="evidence" value="ECO:0007669"/>
    <property type="project" value="InterPro"/>
</dbReference>
<dbReference type="InterPro" id="IPR006121">
    <property type="entry name" value="HMA_dom"/>
</dbReference>
<dbReference type="PANTHER" id="PTHR11017:SF492">
    <property type="entry name" value="TIR DOMAIN, P-LOOP CONTAINING NUCLEOSIDE TRIPHOSPHATE HYDROLASE"/>
    <property type="match status" value="1"/>
</dbReference>
<gene>
    <name evidence="3" type="ORF">QVD17_27621</name>
</gene>